<evidence type="ECO:0000313" key="2">
    <source>
        <dbReference type="Proteomes" id="UP001209878"/>
    </source>
</evidence>
<sequence>MPKRSTLYFPGRPIQSSTITTWLENIQSRSN</sequence>
<dbReference type="Proteomes" id="UP001209878">
    <property type="component" value="Unassembled WGS sequence"/>
</dbReference>
<name>A0AAD9N3H3_RIDPI</name>
<gene>
    <name evidence="1" type="ORF">NP493_2219g00003</name>
</gene>
<protein>
    <submittedName>
        <fullName evidence="1">Uncharacterized protein</fullName>
    </submittedName>
</protein>
<dbReference type="AlphaFoldDB" id="A0AAD9N3H3"/>
<evidence type="ECO:0000313" key="1">
    <source>
        <dbReference type="EMBL" id="KAK2154073.1"/>
    </source>
</evidence>
<keyword evidence="2" id="KW-1185">Reference proteome</keyword>
<accession>A0AAD9N3H3</accession>
<comment type="caution">
    <text evidence="1">The sequence shown here is derived from an EMBL/GenBank/DDBJ whole genome shotgun (WGS) entry which is preliminary data.</text>
</comment>
<dbReference type="EMBL" id="JAODUO010002225">
    <property type="protein sequence ID" value="KAK2154073.1"/>
    <property type="molecule type" value="Genomic_DNA"/>
</dbReference>
<reference evidence="1" key="1">
    <citation type="journal article" date="2023" name="Mol. Biol. Evol.">
        <title>Third-Generation Sequencing Reveals the Adaptive Role of the Epigenome in Three Deep-Sea Polychaetes.</title>
        <authorList>
            <person name="Perez M."/>
            <person name="Aroh O."/>
            <person name="Sun Y."/>
            <person name="Lan Y."/>
            <person name="Juniper S.K."/>
            <person name="Young C.R."/>
            <person name="Angers B."/>
            <person name="Qian P.Y."/>
        </authorList>
    </citation>
    <scope>NUCLEOTIDE SEQUENCE</scope>
    <source>
        <strain evidence="1">R07B-5</strain>
    </source>
</reference>
<proteinExistence type="predicted"/>
<organism evidence="1 2">
    <name type="scientific">Ridgeia piscesae</name>
    <name type="common">Tubeworm</name>
    <dbReference type="NCBI Taxonomy" id="27915"/>
    <lineage>
        <taxon>Eukaryota</taxon>
        <taxon>Metazoa</taxon>
        <taxon>Spiralia</taxon>
        <taxon>Lophotrochozoa</taxon>
        <taxon>Annelida</taxon>
        <taxon>Polychaeta</taxon>
        <taxon>Sedentaria</taxon>
        <taxon>Canalipalpata</taxon>
        <taxon>Sabellida</taxon>
        <taxon>Siboglinidae</taxon>
        <taxon>Ridgeia</taxon>
    </lineage>
</organism>